<dbReference type="EMBL" id="JZWT02000034">
    <property type="protein sequence ID" value="MFB6491431.1"/>
    <property type="molecule type" value="Genomic_DNA"/>
</dbReference>
<evidence type="ECO:0000313" key="1">
    <source>
        <dbReference type="EMBL" id="MFB6491431.1"/>
    </source>
</evidence>
<comment type="caution">
    <text evidence="1">The sequence shown here is derived from an EMBL/GenBank/DDBJ whole genome shotgun (WGS) entry which is preliminary data.</text>
</comment>
<gene>
    <name evidence="1" type="ORF">TU35_009420</name>
</gene>
<sequence length="307" mass="34365">MEDWIRALRELIVEELKRSKFPLPADRSICSKWMEGMAEGGRRILYTSCMYQLAPLIDKAVDLLRAMGASSGGARARLAAVGAKAFGRLVLRPDEERLRWAEGVLKNIAAMLKRAGVEFGVLRDEPYSGALLYELGFERDFAEYAKSVYAYFKEKGVEEVITVDPHTYHVLSQIYPKYVDGFDLKVYSYMDFVKPAGARIRGRVVVHDSCLYARYLGKYEAYRRLLDEAGVERAEDPYVTGRAYSGCCGGPIESVRPDVSAEVAKLRVQQLAKLSEVVVTECPICYVNLSKAGRGVVKVYDLAEVLA</sequence>
<organism evidence="1 2">
    <name type="scientific">Thermoproteus sp. AZ2</name>
    <dbReference type="NCBI Taxonomy" id="1609232"/>
    <lineage>
        <taxon>Archaea</taxon>
        <taxon>Thermoproteota</taxon>
        <taxon>Thermoprotei</taxon>
        <taxon>Thermoproteales</taxon>
        <taxon>Thermoproteaceae</taxon>
        <taxon>Thermoproteus</taxon>
    </lineage>
</organism>
<dbReference type="Proteomes" id="UP000033636">
    <property type="component" value="Unassembled WGS sequence"/>
</dbReference>
<name>A0ACC6V3Q8_9CREN</name>
<reference evidence="1" key="1">
    <citation type="submission" date="2024-07" db="EMBL/GenBank/DDBJ databases">
        <title>Metagenome and Metagenome-Assembled Genomes of Archaea from a hot spring from the geothermal field of Los Azufres, Mexico.</title>
        <authorList>
            <person name="Marin-Paredes R."/>
            <person name="Martinez-Romero E."/>
            <person name="Servin-Garciduenas L.E."/>
        </authorList>
    </citation>
    <scope>NUCLEOTIDE SEQUENCE</scope>
</reference>
<accession>A0ACC6V3Q8</accession>
<protein>
    <submittedName>
        <fullName evidence="1">(Fe-S)-binding protein</fullName>
    </submittedName>
</protein>
<proteinExistence type="predicted"/>
<evidence type="ECO:0000313" key="2">
    <source>
        <dbReference type="Proteomes" id="UP000033636"/>
    </source>
</evidence>